<name>A0A7W0CN72_9ACTN</name>
<feature type="domain" description="Ionotropic glutamate receptor C-terminal" evidence="7">
    <location>
        <begin position="33"/>
        <end position="250"/>
    </location>
</feature>
<reference evidence="8 9" key="1">
    <citation type="submission" date="2020-07" db="EMBL/GenBank/DDBJ databases">
        <title>Genomic Encyclopedia of Type Strains, Phase IV (KMG-IV): sequencing the most valuable type-strain genomes for metagenomic binning, comparative biology and taxonomic classification.</title>
        <authorList>
            <person name="Goeker M."/>
        </authorList>
    </citation>
    <scope>NUCLEOTIDE SEQUENCE [LARGE SCALE GENOMIC DNA]</scope>
    <source>
        <strain evidence="8 9">DSM 45533</strain>
    </source>
</reference>
<feature type="domain" description="Solute-binding protein family 3/N-terminal" evidence="6">
    <location>
        <begin position="33"/>
        <end position="251"/>
    </location>
</feature>
<dbReference type="Gene3D" id="3.40.190.10">
    <property type="entry name" value="Periplasmic binding protein-like II"/>
    <property type="match status" value="2"/>
</dbReference>
<evidence type="ECO:0000256" key="1">
    <source>
        <dbReference type="ARBA" id="ARBA00004196"/>
    </source>
</evidence>
<dbReference type="Pfam" id="PF00497">
    <property type="entry name" value="SBP_bac_3"/>
    <property type="match status" value="1"/>
</dbReference>
<dbReference type="PROSITE" id="PS51257">
    <property type="entry name" value="PROKAR_LIPOPROTEIN"/>
    <property type="match status" value="1"/>
</dbReference>
<dbReference type="Proteomes" id="UP000530928">
    <property type="component" value="Unassembled WGS sequence"/>
</dbReference>
<evidence type="ECO:0000256" key="2">
    <source>
        <dbReference type="ARBA" id="ARBA00010333"/>
    </source>
</evidence>
<dbReference type="SMART" id="SM00079">
    <property type="entry name" value="PBPe"/>
    <property type="match status" value="1"/>
</dbReference>
<dbReference type="PANTHER" id="PTHR35936:SF17">
    <property type="entry name" value="ARGININE-BINDING EXTRACELLULAR PROTEIN ARTP"/>
    <property type="match status" value="1"/>
</dbReference>
<protein>
    <submittedName>
        <fullName evidence="8">Polar amino acid transport system substrate-binding protein</fullName>
    </submittedName>
</protein>
<dbReference type="GO" id="GO:0030313">
    <property type="term" value="C:cell envelope"/>
    <property type="evidence" value="ECO:0007669"/>
    <property type="project" value="UniProtKB-SubCell"/>
</dbReference>
<dbReference type="GO" id="GO:0015276">
    <property type="term" value="F:ligand-gated monoatomic ion channel activity"/>
    <property type="evidence" value="ECO:0007669"/>
    <property type="project" value="InterPro"/>
</dbReference>
<dbReference type="PANTHER" id="PTHR35936">
    <property type="entry name" value="MEMBRANE-BOUND LYTIC MUREIN TRANSGLYCOSYLASE F"/>
    <property type="match status" value="1"/>
</dbReference>
<accession>A0A7W0CN72</accession>
<evidence type="ECO:0000259" key="6">
    <source>
        <dbReference type="SMART" id="SM00062"/>
    </source>
</evidence>
<dbReference type="GO" id="GO:0016020">
    <property type="term" value="C:membrane"/>
    <property type="evidence" value="ECO:0007669"/>
    <property type="project" value="InterPro"/>
</dbReference>
<dbReference type="RefSeq" id="WP_181612964.1">
    <property type="nucleotide sequence ID" value="NZ_BAABAM010000005.1"/>
</dbReference>
<sequence>MRFPRKTGVLLLSLSLATACGTAGQQHTAHGNSLKLCTNAPFDPFEFEQDGTIVGFDIDLARLVAKAAGKPLEVVNVDFDAISDGSALREGRCDLAAAGITITPERQRQVDFSRPYFEASQALLTRKKSKVKSLKDADQVGVQTGTTGLDYVRQEGLEPVEYDDSMEQLLALQTDEVDALVQDRPVVAVWLTKFKLSGELKLIGSLDTGEQYGMAVRKGDDALLGTVNRALDAARQDGTYERLYKQWFGGEPPEV</sequence>
<feature type="signal peptide" evidence="5">
    <location>
        <begin position="1"/>
        <end position="19"/>
    </location>
</feature>
<dbReference type="CDD" id="cd13624">
    <property type="entry name" value="PBP2_Arg_Lys_His"/>
    <property type="match status" value="1"/>
</dbReference>
<feature type="chain" id="PRO_5039474126" evidence="5">
    <location>
        <begin position="20"/>
        <end position="255"/>
    </location>
</feature>
<dbReference type="AlphaFoldDB" id="A0A7W0CN72"/>
<evidence type="ECO:0000313" key="8">
    <source>
        <dbReference type="EMBL" id="MBA2894252.1"/>
    </source>
</evidence>
<keyword evidence="3 5" id="KW-0732">Signal</keyword>
<evidence type="ECO:0000256" key="3">
    <source>
        <dbReference type="ARBA" id="ARBA00022729"/>
    </source>
</evidence>
<comment type="caution">
    <text evidence="8">The sequence shown here is derived from an EMBL/GenBank/DDBJ whole genome shotgun (WGS) entry which is preliminary data.</text>
</comment>
<organism evidence="8 9">
    <name type="scientific">Nonomuraea soli</name>
    <dbReference type="NCBI Taxonomy" id="1032476"/>
    <lineage>
        <taxon>Bacteria</taxon>
        <taxon>Bacillati</taxon>
        <taxon>Actinomycetota</taxon>
        <taxon>Actinomycetes</taxon>
        <taxon>Streptosporangiales</taxon>
        <taxon>Streptosporangiaceae</taxon>
        <taxon>Nonomuraea</taxon>
    </lineage>
</organism>
<evidence type="ECO:0000259" key="7">
    <source>
        <dbReference type="SMART" id="SM00079"/>
    </source>
</evidence>
<gene>
    <name evidence="8" type="ORF">HNR30_005613</name>
</gene>
<dbReference type="InterPro" id="IPR001320">
    <property type="entry name" value="Iontro_rcpt_C"/>
</dbReference>
<dbReference type="InterPro" id="IPR018313">
    <property type="entry name" value="SBP_3_CS"/>
</dbReference>
<dbReference type="PROSITE" id="PS01039">
    <property type="entry name" value="SBP_BACTERIAL_3"/>
    <property type="match status" value="1"/>
</dbReference>
<comment type="subcellular location">
    <subcellularLocation>
        <location evidence="1">Cell envelope</location>
    </subcellularLocation>
</comment>
<evidence type="ECO:0000313" key="9">
    <source>
        <dbReference type="Proteomes" id="UP000530928"/>
    </source>
</evidence>
<evidence type="ECO:0000256" key="4">
    <source>
        <dbReference type="RuleBase" id="RU003744"/>
    </source>
</evidence>
<proteinExistence type="inferred from homology"/>
<dbReference type="EMBL" id="JACDUR010000005">
    <property type="protein sequence ID" value="MBA2894252.1"/>
    <property type="molecule type" value="Genomic_DNA"/>
</dbReference>
<dbReference type="SMART" id="SM00062">
    <property type="entry name" value="PBPb"/>
    <property type="match status" value="1"/>
</dbReference>
<comment type="similarity">
    <text evidence="2 4">Belongs to the bacterial solute-binding protein 3 family.</text>
</comment>
<dbReference type="InterPro" id="IPR001638">
    <property type="entry name" value="Solute-binding_3/MltF_N"/>
</dbReference>
<evidence type="ECO:0000256" key="5">
    <source>
        <dbReference type="SAM" id="SignalP"/>
    </source>
</evidence>
<dbReference type="SUPFAM" id="SSF53850">
    <property type="entry name" value="Periplasmic binding protein-like II"/>
    <property type="match status" value="1"/>
</dbReference>
<keyword evidence="9" id="KW-1185">Reference proteome</keyword>